<keyword evidence="6 7" id="KW-0472">Membrane</keyword>
<dbReference type="EMBL" id="JACDTQ010002420">
    <property type="protein sequence ID" value="KAF5918961.1"/>
    <property type="molecule type" value="Genomic_DNA"/>
</dbReference>
<evidence type="ECO:0000256" key="7">
    <source>
        <dbReference type="SAM" id="Phobius"/>
    </source>
</evidence>
<evidence type="ECO:0000256" key="2">
    <source>
        <dbReference type="ARBA" id="ARBA00006022"/>
    </source>
</evidence>
<keyword evidence="5 7" id="KW-1133">Transmembrane helix</keyword>
<organism evidence="8 9">
    <name type="scientific">Diceros bicornis minor</name>
    <name type="common">South-central black rhinoceros</name>
    <dbReference type="NCBI Taxonomy" id="77932"/>
    <lineage>
        <taxon>Eukaryota</taxon>
        <taxon>Metazoa</taxon>
        <taxon>Chordata</taxon>
        <taxon>Craniata</taxon>
        <taxon>Vertebrata</taxon>
        <taxon>Euteleostomi</taxon>
        <taxon>Mammalia</taxon>
        <taxon>Eutheria</taxon>
        <taxon>Laurasiatheria</taxon>
        <taxon>Perissodactyla</taxon>
        <taxon>Rhinocerotidae</taxon>
        <taxon>Diceros</taxon>
    </lineage>
</organism>
<evidence type="ECO:0000313" key="8">
    <source>
        <dbReference type="EMBL" id="KAF5918961.1"/>
    </source>
</evidence>
<evidence type="ECO:0000313" key="9">
    <source>
        <dbReference type="Proteomes" id="UP000551758"/>
    </source>
</evidence>
<dbReference type="PANTHER" id="PTHR15756:SF6">
    <property type="entry name" value="TRANSMEMBRANE PROTEIN 176A"/>
    <property type="match status" value="1"/>
</dbReference>
<evidence type="ECO:0000256" key="5">
    <source>
        <dbReference type="ARBA" id="ARBA00022989"/>
    </source>
</evidence>
<dbReference type="InterPro" id="IPR007237">
    <property type="entry name" value="CD20-like"/>
</dbReference>
<feature type="transmembrane region" description="Helical" evidence="7">
    <location>
        <begin position="56"/>
        <end position="82"/>
    </location>
</feature>
<dbReference type="AlphaFoldDB" id="A0A7J7ETF3"/>
<keyword evidence="9" id="KW-1185">Reference proteome</keyword>
<evidence type="ECO:0000256" key="6">
    <source>
        <dbReference type="ARBA" id="ARBA00023136"/>
    </source>
</evidence>
<evidence type="ECO:0000256" key="1">
    <source>
        <dbReference type="ARBA" id="ARBA00004141"/>
    </source>
</evidence>
<sequence>MSTGMRTVDHGEVAPGAPQPTHIDVHIHQESALAKLLLSGCSLLRSPSQTLGSRRLLVASWVVQIVLGVFSGVLGGFLYFFYSPLCNLGAAIWTGVVAVLAGAVAFIYEKQGGFYWGWAPGETESPRSLSASSPHQAQLRTLLALAAFSTATAAVVLGADNFYEYRFHFRDYICDISPSGSWPTMPPHTPSPEEVRRLHLCLSYLNMLKGAKLRELHGSSTDDVIRICVTSFSHCLRSRRSPERDFQAVAACLETKILKNADSEKDSQGQSKQLDSLS</sequence>
<gene>
    <name evidence="8" type="ORF">HPG69_005281</name>
</gene>
<reference evidence="8 9" key="1">
    <citation type="journal article" date="2020" name="Mol. Biol. Evol.">
        <title>Interspecific Gene Flow and the Evolution of Specialization in Black and White Rhinoceros.</title>
        <authorList>
            <person name="Moodley Y."/>
            <person name="Westbury M.V."/>
            <person name="Russo I.M."/>
            <person name="Gopalakrishnan S."/>
            <person name="Rakotoarivelo A."/>
            <person name="Olsen R.A."/>
            <person name="Prost S."/>
            <person name="Tunstall T."/>
            <person name="Ryder O.A."/>
            <person name="Dalen L."/>
            <person name="Bruford M.W."/>
        </authorList>
    </citation>
    <scope>NUCLEOTIDE SEQUENCE [LARGE SCALE GENOMIC DNA]</scope>
    <source>
        <strain evidence="8">SBR-YM</strain>
        <tissue evidence="8">Skin</tissue>
    </source>
</reference>
<dbReference type="Proteomes" id="UP000551758">
    <property type="component" value="Unassembled WGS sequence"/>
</dbReference>
<comment type="subcellular location">
    <subcellularLocation>
        <location evidence="1">Membrane</location>
        <topology evidence="1">Multi-pass membrane protein</topology>
    </subcellularLocation>
</comment>
<proteinExistence type="inferred from homology"/>
<name>A0A7J7ETF3_DICBM</name>
<keyword evidence="3" id="KW-0597">Phosphoprotein</keyword>
<comment type="similarity">
    <text evidence="2">Belongs to the TMEM176 family.</text>
</comment>
<accession>A0A7J7ETF3</accession>
<comment type="caution">
    <text evidence="8">The sequence shown here is derived from an EMBL/GenBank/DDBJ whole genome shotgun (WGS) entry which is preliminary data.</text>
</comment>
<dbReference type="InterPro" id="IPR009281">
    <property type="entry name" value="TMEM176A/TMEM176B"/>
</dbReference>
<dbReference type="GO" id="GO:0016020">
    <property type="term" value="C:membrane"/>
    <property type="evidence" value="ECO:0007669"/>
    <property type="project" value="UniProtKB-SubCell"/>
</dbReference>
<keyword evidence="4 7" id="KW-0812">Transmembrane</keyword>
<evidence type="ECO:0000256" key="3">
    <source>
        <dbReference type="ARBA" id="ARBA00022553"/>
    </source>
</evidence>
<dbReference type="Pfam" id="PF04103">
    <property type="entry name" value="CD20"/>
    <property type="match status" value="1"/>
</dbReference>
<evidence type="ECO:0000256" key="4">
    <source>
        <dbReference type="ARBA" id="ARBA00022692"/>
    </source>
</evidence>
<feature type="transmembrane region" description="Helical" evidence="7">
    <location>
        <begin position="88"/>
        <end position="108"/>
    </location>
</feature>
<protein>
    <recommendedName>
        <fullName evidence="10">Transmembrane protein 176A</fullName>
    </recommendedName>
</protein>
<dbReference type="PANTHER" id="PTHR15756">
    <property type="entry name" value="LR8/HCA112"/>
    <property type="match status" value="1"/>
</dbReference>
<evidence type="ECO:0008006" key="10">
    <source>
        <dbReference type="Google" id="ProtNLM"/>
    </source>
</evidence>